<feature type="compositionally biased region" description="Gly residues" evidence="1">
    <location>
        <begin position="126"/>
        <end position="135"/>
    </location>
</feature>
<dbReference type="PANTHER" id="PTHR10963:SF24">
    <property type="entry name" value="GLYCOSIDASE C21B10.07-RELATED"/>
    <property type="match status" value="1"/>
</dbReference>
<dbReference type="Gene3D" id="2.60.120.200">
    <property type="match status" value="1"/>
</dbReference>
<feature type="domain" description="GH16" evidence="3">
    <location>
        <begin position="183"/>
        <end position="503"/>
    </location>
</feature>
<dbReference type="Pfam" id="PF26113">
    <property type="entry name" value="GH16_XgeA"/>
    <property type="match status" value="2"/>
</dbReference>
<evidence type="ECO:0000313" key="4">
    <source>
        <dbReference type="EMBL" id="GEM07322.1"/>
    </source>
</evidence>
<dbReference type="Proteomes" id="UP000321518">
    <property type="component" value="Unassembled WGS sequence"/>
</dbReference>
<accession>A0A511KAG2</accession>
<name>A0A511KAG2_RHOTO</name>
<dbReference type="EMBL" id="BJWK01000003">
    <property type="protein sequence ID" value="GEM07322.1"/>
    <property type="molecule type" value="Genomic_DNA"/>
</dbReference>
<feature type="region of interest" description="Disordered" evidence="1">
    <location>
        <begin position="1"/>
        <end position="74"/>
    </location>
</feature>
<dbReference type="InterPro" id="IPR050546">
    <property type="entry name" value="Glycosyl_Hydrlase_16"/>
</dbReference>
<evidence type="ECO:0000259" key="3">
    <source>
        <dbReference type="PROSITE" id="PS51762"/>
    </source>
</evidence>
<dbReference type="GO" id="GO:0009251">
    <property type="term" value="P:glucan catabolic process"/>
    <property type="evidence" value="ECO:0007669"/>
    <property type="project" value="TreeGrafter"/>
</dbReference>
<feature type="compositionally biased region" description="Polar residues" evidence="1">
    <location>
        <begin position="147"/>
        <end position="162"/>
    </location>
</feature>
<dbReference type="InterPro" id="IPR013320">
    <property type="entry name" value="ConA-like_dom_sf"/>
</dbReference>
<dbReference type="SUPFAM" id="SSF49899">
    <property type="entry name" value="Concanavalin A-like lectins/glucanases"/>
    <property type="match status" value="1"/>
</dbReference>
<comment type="caution">
    <text evidence="4">The sequence shown here is derived from an EMBL/GenBank/DDBJ whole genome shotgun (WGS) entry which is preliminary data.</text>
</comment>
<dbReference type="InterPro" id="IPR000757">
    <property type="entry name" value="Beta-glucanase-like"/>
</dbReference>
<feature type="compositionally biased region" description="Low complexity" evidence="1">
    <location>
        <begin position="109"/>
        <end position="125"/>
    </location>
</feature>
<protein>
    <submittedName>
        <fullName evidence="4">Glycoside hydrolase family 16 protein</fullName>
    </submittedName>
</protein>
<dbReference type="AlphaFoldDB" id="A0A511KAG2"/>
<reference evidence="4 5" key="1">
    <citation type="submission" date="2019-07" db="EMBL/GenBank/DDBJ databases">
        <title>Rhodotorula toruloides NBRC10032 genome sequencing.</title>
        <authorList>
            <person name="Shida Y."/>
            <person name="Takaku H."/>
            <person name="Ogasawara W."/>
            <person name="Mori K."/>
        </authorList>
    </citation>
    <scope>NUCLEOTIDE SEQUENCE [LARGE SCALE GENOMIC DNA]</scope>
    <source>
        <strain evidence="4 5">NBRC10032</strain>
    </source>
</reference>
<keyword evidence="2" id="KW-0472">Membrane</keyword>
<feature type="compositionally biased region" description="Acidic residues" evidence="1">
    <location>
        <begin position="50"/>
        <end position="68"/>
    </location>
</feature>
<gene>
    <name evidence="4" type="ORF">Rt10032_c03g1339</name>
</gene>
<feature type="compositionally biased region" description="Low complexity" evidence="1">
    <location>
        <begin position="164"/>
        <end position="196"/>
    </location>
</feature>
<feature type="transmembrane region" description="Helical" evidence="2">
    <location>
        <begin position="83"/>
        <end position="104"/>
    </location>
</feature>
<evidence type="ECO:0000256" key="2">
    <source>
        <dbReference type="SAM" id="Phobius"/>
    </source>
</evidence>
<evidence type="ECO:0000256" key="1">
    <source>
        <dbReference type="SAM" id="MobiDB-lite"/>
    </source>
</evidence>
<keyword evidence="4" id="KW-0378">Hydrolase</keyword>
<sequence>MGLHARARRRNDSSDDDSTASSSARDSDGESTASSQEHLRRRKGDKRDTDDSDGDETDPEASSSDDFDDAHHHRHRRKKRTQMILLAVGAAVFLLALVVGIVFATRGSATSAGSSSAGSSNSAGPGSSGGAGDIGGEALTAGIATDPTRSPHSLNTSSSGSPTAAPLVGSGSPAASAGFSPGLSTSSAATPAASQPAGGGPYKLVTTYAGDTFFDGWTFWDTAGRSDTWSSHLPQLERRDKQQVDFDKRQKVDNSTRLASGAPRNSIRIYSKSAVKINSLIIADILHMPTGCATWPAWWSNGPNWPAGGEIDIVEQVHEATVNQYTLHVNDSGCKRAGSPNITGKAVAANDDCNAHNKGNIGCSYSETAPNSFGAPFNKAGGGVFATLFSSDAVSIWFWSHGGSDLPNNIASGAPDMSSWGKPSATWPKSSCDIGKYFQDQTLIFGEIATGSARRVSRKKSADVLPTNLLNSGDWAGAVWPSECSSQAPTCADYVADPTHFDEAWWEVASVKVYSI</sequence>
<evidence type="ECO:0000313" key="5">
    <source>
        <dbReference type="Proteomes" id="UP000321518"/>
    </source>
</evidence>
<feature type="region of interest" description="Disordered" evidence="1">
    <location>
        <begin position="109"/>
        <end position="199"/>
    </location>
</feature>
<keyword evidence="2" id="KW-1133">Transmembrane helix</keyword>
<organism evidence="4 5">
    <name type="scientific">Rhodotorula toruloides</name>
    <name type="common">Yeast</name>
    <name type="synonym">Rhodosporidium toruloides</name>
    <dbReference type="NCBI Taxonomy" id="5286"/>
    <lineage>
        <taxon>Eukaryota</taxon>
        <taxon>Fungi</taxon>
        <taxon>Dikarya</taxon>
        <taxon>Basidiomycota</taxon>
        <taxon>Pucciniomycotina</taxon>
        <taxon>Microbotryomycetes</taxon>
        <taxon>Sporidiobolales</taxon>
        <taxon>Sporidiobolaceae</taxon>
        <taxon>Rhodotorula</taxon>
    </lineage>
</organism>
<dbReference type="GO" id="GO:0004553">
    <property type="term" value="F:hydrolase activity, hydrolyzing O-glycosyl compounds"/>
    <property type="evidence" value="ECO:0007669"/>
    <property type="project" value="InterPro"/>
</dbReference>
<proteinExistence type="predicted"/>
<dbReference type="PROSITE" id="PS51762">
    <property type="entry name" value="GH16_2"/>
    <property type="match status" value="1"/>
</dbReference>
<dbReference type="PANTHER" id="PTHR10963">
    <property type="entry name" value="GLYCOSYL HYDROLASE-RELATED"/>
    <property type="match status" value="1"/>
</dbReference>
<dbReference type="OrthoDB" id="192832at2759"/>
<keyword evidence="2" id="KW-0812">Transmembrane</keyword>